<dbReference type="GO" id="GO:0005886">
    <property type="term" value="C:plasma membrane"/>
    <property type="evidence" value="ECO:0007669"/>
    <property type="project" value="UniProtKB-SubCell"/>
</dbReference>
<evidence type="ECO:0000256" key="5">
    <source>
        <dbReference type="ARBA" id="ARBA00022989"/>
    </source>
</evidence>
<evidence type="ECO:0000256" key="7">
    <source>
        <dbReference type="RuleBase" id="RU363032"/>
    </source>
</evidence>
<gene>
    <name evidence="9" type="ORF">D7I44_10160</name>
</gene>
<feature type="transmembrane region" description="Helical" evidence="7">
    <location>
        <begin position="194"/>
        <end position="214"/>
    </location>
</feature>
<evidence type="ECO:0000256" key="3">
    <source>
        <dbReference type="ARBA" id="ARBA00022475"/>
    </source>
</evidence>
<dbReference type="PROSITE" id="PS50928">
    <property type="entry name" value="ABC_TM1"/>
    <property type="match status" value="1"/>
</dbReference>
<feature type="transmembrane region" description="Helical" evidence="7">
    <location>
        <begin position="139"/>
        <end position="156"/>
    </location>
</feature>
<evidence type="ECO:0000256" key="1">
    <source>
        <dbReference type="ARBA" id="ARBA00004651"/>
    </source>
</evidence>
<dbReference type="EMBL" id="CP032624">
    <property type="protein sequence ID" value="AYG03863.1"/>
    <property type="molecule type" value="Genomic_DNA"/>
</dbReference>
<sequence>MRRRRTRRGRTIVAIVAVVVGLAFLAPLLWVLITSLSSRGDVYRFPPALWPDWQWGNYARAWSAAPWVRYFLNTVFIGACTVALVLVTSVLAGFAFARMRFLGRTPLFLLVLAVMMVPQTVLIIPNYVIASRLHLLDTYWIQILPFGASVFGIFLLRQFFLSIPQEIFDAAQLDGAGPVRMAFQIAGPLARPSLILVGLNTFMGAWNSFVWPYIMTTKDSIRPIEVGLNAFYGVNGTDWTTLSAAVVFTTIPIVVLFLFLQKYFVTGLYSTSGAVR</sequence>
<feature type="transmembrane region" description="Helical" evidence="7">
    <location>
        <begin position="107"/>
        <end position="127"/>
    </location>
</feature>
<keyword evidence="3" id="KW-1003">Cell membrane</keyword>
<dbReference type="CDD" id="cd06261">
    <property type="entry name" value="TM_PBP2"/>
    <property type="match status" value="1"/>
</dbReference>
<dbReference type="AlphaFoldDB" id="A0A387BJ68"/>
<keyword evidence="10" id="KW-1185">Reference proteome</keyword>
<keyword evidence="2 7" id="KW-0813">Transport</keyword>
<dbReference type="InterPro" id="IPR035906">
    <property type="entry name" value="MetI-like_sf"/>
</dbReference>
<evidence type="ECO:0000313" key="10">
    <source>
        <dbReference type="Proteomes" id="UP000275069"/>
    </source>
</evidence>
<organism evidence="9 10">
    <name type="scientific">Gryllotalpicola protaetiae</name>
    <dbReference type="NCBI Taxonomy" id="2419771"/>
    <lineage>
        <taxon>Bacteria</taxon>
        <taxon>Bacillati</taxon>
        <taxon>Actinomycetota</taxon>
        <taxon>Actinomycetes</taxon>
        <taxon>Micrococcales</taxon>
        <taxon>Microbacteriaceae</taxon>
        <taxon>Gryllotalpicola</taxon>
    </lineage>
</organism>
<keyword evidence="6 7" id="KW-0472">Membrane</keyword>
<evidence type="ECO:0000256" key="4">
    <source>
        <dbReference type="ARBA" id="ARBA00022692"/>
    </source>
</evidence>
<comment type="similarity">
    <text evidence="7">Belongs to the binding-protein-dependent transport system permease family.</text>
</comment>
<feature type="domain" description="ABC transmembrane type-1" evidence="8">
    <location>
        <begin position="71"/>
        <end position="260"/>
    </location>
</feature>
<dbReference type="GO" id="GO:0055085">
    <property type="term" value="P:transmembrane transport"/>
    <property type="evidence" value="ECO:0007669"/>
    <property type="project" value="InterPro"/>
</dbReference>
<keyword evidence="4 7" id="KW-0812">Transmembrane</keyword>
<dbReference type="KEGG" id="gry:D7I44_10160"/>
<reference evidence="9 10" key="1">
    <citation type="submission" date="2018-09" db="EMBL/GenBank/DDBJ databases">
        <title>Genome sequencing of strain 2DFW10M-5.</title>
        <authorList>
            <person name="Heo J."/>
            <person name="Kim S.-J."/>
            <person name="Kwon S.-W."/>
        </authorList>
    </citation>
    <scope>NUCLEOTIDE SEQUENCE [LARGE SCALE GENOMIC DNA]</scope>
    <source>
        <strain evidence="9 10">2DFW10M-5</strain>
    </source>
</reference>
<comment type="subcellular location">
    <subcellularLocation>
        <location evidence="1 7">Cell membrane</location>
        <topology evidence="1 7">Multi-pass membrane protein</topology>
    </subcellularLocation>
</comment>
<evidence type="ECO:0000256" key="2">
    <source>
        <dbReference type="ARBA" id="ARBA00022448"/>
    </source>
</evidence>
<dbReference type="Proteomes" id="UP000275069">
    <property type="component" value="Chromosome"/>
</dbReference>
<accession>A0A387BJ68</accession>
<dbReference type="Gene3D" id="1.10.3720.10">
    <property type="entry name" value="MetI-like"/>
    <property type="match status" value="1"/>
</dbReference>
<proteinExistence type="inferred from homology"/>
<dbReference type="OrthoDB" id="2063054at2"/>
<feature type="transmembrane region" description="Helical" evidence="7">
    <location>
        <begin position="12"/>
        <end position="33"/>
    </location>
</feature>
<dbReference type="InterPro" id="IPR000515">
    <property type="entry name" value="MetI-like"/>
</dbReference>
<dbReference type="PANTHER" id="PTHR43744:SF12">
    <property type="entry name" value="ABC TRANSPORTER PERMEASE PROTEIN MG189-RELATED"/>
    <property type="match status" value="1"/>
</dbReference>
<evidence type="ECO:0000313" key="9">
    <source>
        <dbReference type="EMBL" id="AYG03863.1"/>
    </source>
</evidence>
<feature type="transmembrane region" description="Helical" evidence="7">
    <location>
        <begin position="239"/>
        <end position="260"/>
    </location>
</feature>
<evidence type="ECO:0000259" key="8">
    <source>
        <dbReference type="PROSITE" id="PS50928"/>
    </source>
</evidence>
<keyword evidence="5 7" id="KW-1133">Transmembrane helix</keyword>
<evidence type="ECO:0000256" key="6">
    <source>
        <dbReference type="ARBA" id="ARBA00023136"/>
    </source>
</evidence>
<name>A0A387BJ68_9MICO</name>
<dbReference type="SUPFAM" id="SSF161098">
    <property type="entry name" value="MetI-like"/>
    <property type="match status" value="1"/>
</dbReference>
<feature type="transmembrane region" description="Helical" evidence="7">
    <location>
        <begin position="70"/>
        <end position="95"/>
    </location>
</feature>
<dbReference type="Pfam" id="PF00528">
    <property type="entry name" value="BPD_transp_1"/>
    <property type="match status" value="1"/>
</dbReference>
<protein>
    <submittedName>
        <fullName evidence="9">Carbohydrate ABC transporter permease</fullName>
    </submittedName>
</protein>
<dbReference type="PANTHER" id="PTHR43744">
    <property type="entry name" value="ABC TRANSPORTER PERMEASE PROTEIN MG189-RELATED-RELATED"/>
    <property type="match status" value="1"/>
</dbReference>